<dbReference type="SUPFAM" id="SSF110399">
    <property type="entry name" value="ThiG-like"/>
    <property type="match status" value="1"/>
</dbReference>
<comment type="subunit">
    <text evidence="8">Homotetramer. Forms heterodimers with either ThiH or ThiS.</text>
</comment>
<comment type="subcellular location">
    <subcellularLocation>
        <location evidence="8">Cytoplasm</location>
    </subcellularLocation>
</comment>
<dbReference type="InterPro" id="IPR013785">
    <property type="entry name" value="Aldolase_TIM"/>
</dbReference>
<dbReference type="UniPathway" id="UPA00060"/>
<evidence type="ECO:0000256" key="7">
    <source>
        <dbReference type="ARBA" id="ARBA00049897"/>
    </source>
</evidence>
<keyword evidence="4 8" id="KW-0808">Transferase</keyword>
<feature type="domain" description="Thiazole synthase ThiG" evidence="9">
    <location>
        <begin position="5"/>
        <end position="250"/>
    </location>
</feature>
<reference evidence="10" key="2">
    <citation type="submission" date="2020-09" db="EMBL/GenBank/DDBJ databases">
        <authorList>
            <person name="Sun Q."/>
            <person name="Kim S."/>
        </authorList>
    </citation>
    <scope>NUCLEOTIDE SEQUENCE</scope>
    <source>
        <strain evidence="10">KCTC 32337</strain>
    </source>
</reference>
<evidence type="ECO:0000256" key="3">
    <source>
        <dbReference type="ARBA" id="ARBA00011960"/>
    </source>
</evidence>
<feature type="binding site" evidence="8">
    <location>
        <begin position="185"/>
        <end position="186"/>
    </location>
    <ligand>
        <name>1-deoxy-D-xylulose 5-phosphate</name>
        <dbReference type="ChEBI" id="CHEBI:57792"/>
    </ligand>
</feature>
<feature type="binding site" evidence="8">
    <location>
        <position position="158"/>
    </location>
    <ligand>
        <name>1-deoxy-D-xylulose 5-phosphate</name>
        <dbReference type="ChEBI" id="CHEBI:57792"/>
    </ligand>
</feature>
<organism evidence="10 11">
    <name type="scientific">Paraglaciecola chathamensis</name>
    <dbReference type="NCBI Taxonomy" id="368405"/>
    <lineage>
        <taxon>Bacteria</taxon>
        <taxon>Pseudomonadati</taxon>
        <taxon>Pseudomonadota</taxon>
        <taxon>Gammaproteobacteria</taxon>
        <taxon>Alteromonadales</taxon>
        <taxon>Alteromonadaceae</taxon>
        <taxon>Paraglaciecola</taxon>
    </lineage>
</organism>
<dbReference type="RefSeq" id="WP_191866402.1">
    <property type="nucleotide sequence ID" value="NZ_BMZC01000007.1"/>
</dbReference>
<evidence type="ECO:0000313" key="11">
    <source>
        <dbReference type="Proteomes" id="UP000622604"/>
    </source>
</evidence>
<name>A0A8H9IE66_9ALTE</name>
<comment type="pathway">
    <text evidence="2 8">Cofactor biosynthesis; thiamine diphosphate biosynthesis.</text>
</comment>
<evidence type="ECO:0000313" key="10">
    <source>
        <dbReference type="EMBL" id="GGZ68686.1"/>
    </source>
</evidence>
<feature type="active site" description="Schiff-base intermediate with DXP" evidence="8">
    <location>
        <position position="97"/>
    </location>
</feature>
<protein>
    <recommendedName>
        <fullName evidence="3 8">Thiazole synthase</fullName>
        <ecNumber evidence="3 8">2.8.1.10</ecNumber>
    </recommendedName>
</protein>
<dbReference type="CDD" id="cd04728">
    <property type="entry name" value="ThiG"/>
    <property type="match status" value="1"/>
</dbReference>
<reference evidence="10" key="1">
    <citation type="journal article" date="2014" name="Int. J. Syst. Evol. Microbiol.">
        <title>Complete genome sequence of Corynebacterium casei LMG S-19264T (=DSM 44701T), isolated from a smear-ripened cheese.</title>
        <authorList>
            <consortium name="US DOE Joint Genome Institute (JGI-PGF)"/>
            <person name="Walter F."/>
            <person name="Albersmeier A."/>
            <person name="Kalinowski J."/>
            <person name="Ruckert C."/>
        </authorList>
    </citation>
    <scope>NUCLEOTIDE SEQUENCE</scope>
    <source>
        <strain evidence="10">KCTC 32337</strain>
    </source>
</reference>
<dbReference type="AlphaFoldDB" id="A0A8H9IE66"/>
<dbReference type="HAMAP" id="MF_00443">
    <property type="entry name" value="ThiG"/>
    <property type="match status" value="1"/>
</dbReference>
<keyword evidence="5 8" id="KW-0784">Thiamine biosynthesis</keyword>
<gene>
    <name evidence="8 10" type="primary">thiG</name>
    <name evidence="10" type="ORF">GCM10011274_29140</name>
</gene>
<evidence type="ECO:0000256" key="5">
    <source>
        <dbReference type="ARBA" id="ARBA00022977"/>
    </source>
</evidence>
<evidence type="ECO:0000256" key="8">
    <source>
        <dbReference type="HAMAP-Rule" id="MF_00443"/>
    </source>
</evidence>
<dbReference type="Pfam" id="PF05690">
    <property type="entry name" value="ThiG"/>
    <property type="match status" value="1"/>
</dbReference>
<dbReference type="EMBL" id="BMZC01000007">
    <property type="protein sequence ID" value="GGZ68686.1"/>
    <property type="molecule type" value="Genomic_DNA"/>
</dbReference>
<dbReference type="PANTHER" id="PTHR34266:SF2">
    <property type="entry name" value="THIAZOLE SYNTHASE"/>
    <property type="match status" value="1"/>
</dbReference>
<dbReference type="GO" id="GO:0009229">
    <property type="term" value="P:thiamine diphosphate biosynthetic process"/>
    <property type="evidence" value="ECO:0007669"/>
    <property type="project" value="UniProtKB-UniRule"/>
</dbReference>
<dbReference type="PANTHER" id="PTHR34266">
    <property type="entry name" value="THIAZOLE SYNTHASE"/>
    <property type="match status" value="1"/>
</dbReference>
<dbReference type="EC" id="2.8.1.10" evidence="3 8"/>
<evidence type="ECO:0000256" key="6">
    <source>
        <dbReference type="ARBA" id="ARBA00023270"/>
    </source>
</evidence>
<evidence type="ECO:0000259" key="9">
    <source>
        <dbReference type="Pfam" id="PF05690"/>
    </source>
</evidence>
<comment type="similarity">
    <text evidence="8">Belongs to the ThiG family.</text>
</comment>
<keyword evidence="8" id="KW-0963">Cytoplasm</keyword>
<dbReference type="Gene3D" id="3.20.20.70">
    <property type="entry name" value="Aldolase class I"/>
    <property type="match status" value="1"/>
</dbReference>
<feature type="binding site" evidence="8">
    <location>
        <begin position="207"/>
        <end position="208"/>
    </location>
    <ligand>
        <name>1-deoxy-D-xylulose 5-phosphate</name>
        <dbReference type="ChEBI" id="CHEBI:57792"/>
    </ligand>
</feature>
<dbReference type="InterPro" id="IPR008867">
    <property type="entry name" value="ThiG"/>
</dbReference>
<evidence type="ECO:0000256" key="2">
    <source>
        <dbReference type="ARBA" id="ARBA00004948"/>
    </source>
</evidence>
<comment type="caution">
    <text evidence="10">The sequence shown here is derived from an EMBL/GenBank/DDBJ whole genome shotgun (WGS) entry which is preliminary data.</text>
</comment>
<evidence type="ECO:0000256" key="4">
    <source>
        <dbReference type="ARBA" id="ARBA00022679"/>
    </source>
</evidence>
<dbReference type="GO" id="GO:1990107">
    <property type="term" value="F:thiazole synthase activity"/>
    <property type="evidence" value="ECO:0007669"/>
    <property type="project" value="UniProtKB-EC"/>
</dbReference>
<dbReference type="GO" id="GO:0005737">
    <property type="term" value="C:cytoplasm"/>
    <property type="evidence" value="ECO:0007669"/>
    <property type="project" value="UniProtKB-SubCell"/>
</dbReference>
<proteinExistence type="inferred from homology"/>
<evidence type="ECO:0000256" key="1">
    <source>
        <dbReference type="ARBA" id="ARBA00002834"/>
    </source>
</evidence>
<keyword evidence="6 8" id="KW-0704">Schiff base</keyword>
<accession>A0A8H9IE66</accession>
<dbReference type="InterPro" id="IPR033983">
    <property type="entry name" value="Thiazole_synthase_ThiG"/>
</dbReference>
<sequence length="268" mass="29165">MSWQLAGVALNSRFLIGSSLYPSPHIMQGAIAESEAEVVTVSLRRQSQKQQGGDAFWQHIQGLERHILPNTAGCYSAKDAVMTANMAREVFNTHWIKLEVLGDEYNLQPDPFALLEATKELIAQGFEVFPYATDDLVLAERLVNAGCNIVMPWGAPIGTGRGLMNPYALKILRARLPDTTLIIDAGLGAPSHAAQAMEFGFDGVLLNTAVAEANDPVLMARAFRDGIRAGRNGFEAGVMQQRDLAKPSTPVLGTPFWHQDKNHRGNAS</sequence>
<comment type="function">
    <text evidence="1 8">Catalyzes the rearrangement of 1-deoxy-D-xylulose 5-phosphate (DXP) to produce the thiazole phosphate moiety of thiamine. Sulfur is provided by the thiocarboxylate moiety of the carrier protein ThiS. In vitro, sulfur can be provided by H(2)S.</text>
</comment>
<dbReference type="Proteomes" id="UP000622604">
    <property type="component" value="Unassembled WGS sequence"/>
</dbReference>
<comment type="catalytic activity">
    <reaction evidence="7 8">
        <text>[ThiS sulfur-carrier protein]-C-terminal-Gly-aminoethanethioate + 2-iminoacetate + 1-deoxy-D-xylulose 5-phosphate = [ThiS sulfur-carrier protein]-C-terminal Gly-Gly + 2-[(2R,5Z)-2-carboxy-4-methylthiazol-5(2H)-ylidene]ethyl phosphate + 2 H2O + H(+)</text>
        <dbReference type="Rhea" id="RHEA:26297"/>
        <dbReference type="Rhea" id="RHEA-COMP:12909"/>
        <dbReference type="Rhea" id="RHEA-COMP:19908"/>
        <dbReference type="ChEBI" id="CHEBI:15377"/>
        <dbReference type="ChEBI" id="CHEBI:15378"/>
        <dbReference type="ChEBI" id="CHEBI:57792"/>
        <dbReference type="ChEBI" id="CHEBI:62899"/>
        <dbReference type="ChEBI" id="CHEBI:77846"/>
        <dbReference type="ChEBI" id="CHEBI:90778"/>
        <dbReference type="ChEBI" id="CHEBI:232372"/>
        <dbReference type="EC" id="2.8.1.10"/>
    </reaction>
</comment>